<evidence type="ECO:0000313" key="2">
    <source>
        <dbReference type="EMBL" id="WEK03707.1"/>
    </source>
</evidence>
<name>A0AAJ5VU94_9HYPH</name>
<gene>
    <name evidence="2" type="ORF">P0Y65_16140</name>
</gene>
<dbReference type="GO" id="GO:0016757">
    <property type="term" value="F:glycosyltransferase activity"/>
    <property type="evidence" value="ECO:0007669"/>
    <property type="project" value="InterPro"/>
</dbReference>
<feature type="domain" description="Glycosyltransferase 61 catalytic" evidence="1">
    <location>
        <begin position="151"/>
        <end position="296"/>
    </location>
</feature>
<dbReference type="AlphaFoldDB" id="A0AAJ5VU94"/>
<reference evidence="2" key="1">
    <citation type="submission" date="2023-03" db="EMBL/GenBank/DDBJ databases">
        <title>Andean soil-derived lignocellulolytic bacterial consortium as a source of novel taxa and putative plastic-active enzymes.</title>
        <authorList>
            <person name="Diaz-Garcia L."/>
            <person name="Chuvochina M."/>
            <person name="Feuerriegel G."/>
            <person name="Bunk B."/>
            <person name="Sproer C."/>
            <person name="Streit W.R."/>
            <person name="Rodriguez L.M."/>
            <person name="Overmann J."/>
            <person name="Jimenez D.J."/>
        </authorList>
    </citation>
    <scope>NUCLEOTIDE SEQUENCE</scope>
    <source>
        <strain evidence="2">MAG 4196</strain>
    </source>
</reference>
<dbReference type="Pfam" id="PF04577">
    <property type="entry name" value="Glyco_transf_61"/>
    <property type="match status" value="1"/>
</dbReference>
<dbReference type="EMBL" id="CP119312">
    <property type="protein sequence ID" value="WEK03707.1"/>
    <property type="molecule type" value="Genomic_DNA"/>
</dbReference>
<proteinExistence type="predicted"/>
<dbReference type="InterPro" id="IPR049625">
    <property type="entry name" value="Glyco_transf_61_cat"/>
</dbReference>
<accession>A0AAJ5VU94</accession>
<evidence type="ECO:0000259" key="1">
    <source>
        <dbReference type="Pfam" id="PF04577"/>
    </source>
</evidence>
<dbReference type="Proteomes" id="UP001217476">
    <property type="component" value="Chromosome"/>
</dbReference>
<evidence type="ECO:0000313" key="3">
    <source>
        <dbReference type="Proteomes" id="UP001217476"/>
    </source>
</evidence>
<organism evidence="2 3">
    <name type="scientific">Candidatus Devosia phytovorans</name>
    <dbReference type="NCBI Taxonomy" id="3121372"/>
    <lineage>
        <taxon>Bacteria</taxon>
        <taxon>Pseudomonadati</taxon>
        <taxon>Pseudomonadota</taxon>
        <taxon>Alphaproteobacteria</taxon>
        <taxon>Hyphomicrobiales</taxon>
        <taxon>Devosiaceae</taxon>
        <taxon>Devosia</taxon>
    </lineage>
</organism>
<protein>
    <submittedName>
        <fullName evidence="2">Glycosyltransferase family 61 protein</fullName>
    </submittedName>
</protein>
<sequence>MVILPPLEILLTHLRGARPDFWDFAEESWEMAPAEERIFPAAIFLPGQLDRIEQTIFGDLGMTLNALTISGTQQIGPTIAARFRDVLLHDGVLYKNSAAYHLTRRNRRLPTIGSPPSIASAAIYDSWIGLRYFGNWLMDDTETFRLAETVGNPVSISKSPAGHKQDYEDRLTMQPLRTQSAQFDELVLFEDLANNSGKMARGADRRARLLSSIPETQPHPGVFLLRGRSGDARILTNEQKLAEDLEARHGIRAVDTMAHSVESLIKTCAGARVLIGVEGSQLVHALAVMAPGTTMLALMPPDRVTAAMKLMTDRLGMNFAMVIGQGTTDGFEINPKDIEATLDLIP</sequence>